<dbReference type="Gene3D" id="3.40.50.300">
    <property type="entry name" value="P-loop containing nucleotide triphosphate hydrolases"/>
    <property type="match status" value="1"/>
</dbReference>
<feature type="compositionally biased region" description="Polar residues" evidence="1">
    <location>
        <begin position="752"/>
        <end position="761"/>
    </location>
</feature>
<dbReference type="PANTHER" id="PTHR23389">
    <property type="entry name" value="CHROMOSOME TRANSMISSION FIDELITY FACTOR 18"/>
    <property type="match status" value="1"/>
</dbReference>
<dbReference type="GeneID" id="19151023"/>
<dbReference type="SUPFAM" id="SSF52540">
    <property type="entry name" value="P-loop containing nucleoside triphosphate hydrolases"/>
    <property type="match status" value="1"/>
</dbReference>
<evidence type="ECO:0000256" key="1">
    <source>
        <dbReference type="SAM" id="MobiDB-lite"/>
    </source>
</evidence>
<proteinExistence type="predicted"/>
<sequence>MNLEAKTVHPFFSKPPNGQVPDPSQPKNNASANNAQDAPESTNIDSKPSKGRKKRAPTNDGIKEKNFVSHLKNQASLDRFTRPPPAQETNGDIVNGISDSVETSLEVDPNHDRRKRQKTQSPEPLLNSSALTQVEPPSLDWHQQLQVQVDGPADLDSRPNTHVLTDTTMTGVPEVIEYDQKEHSTTSTTPSTPSLPTYPESVAVPSEPPLDEPKNVTPKKQIKITKSGRLVSSPPKSAVDPTSPPKKRRGRKPKQAKVLPTVTVIKYGTDPASRSAIGQKIEEILSAKRKSTKREASQKNAQPKPAAPSKITHPFFLGKAQKDAPPVKVVTELPAATPRKSAVTPGKLRAETRREESPEPTSFYNRGLQTSKAGKQSGLNEPSWPTSENVHVRNMESTNSPMRLDNSTCVQLALRPRKMKNAVVTLPEHEDMIARLAQDLSRDQSRRNKDRTTEFAPPQDVRLPVRLLTTGPNIKRRVHEQLLARSPSLATVGQPQSFHTAVVDLLREIEYNLTPFDQGKCEVQSWAQKYAPKSSAHVLQTGTDAVVLKDWLQSLTVMTVSGASKTTATVEMKQPPRKKRKKAFDDFIVPDDEEEEEEDMVMLPHVEGRSYMEPGSFRRPQWTRDKNVILISGPHGCGKSATVHAVAKEMGFEVFEIHAGMRRSGKDIQDKVGDMTGNHLVNHKRNAASIQEPSQSIEHTEEEHVDALEKDISSGRQGTMTSFFQAKSKAAIPKPKPQPRPQEVKKVAPSPAQATLPLTQTSRTSQKQSLILIEEADILFDEDQQFWAQITKIASLSKRPIVITCNDERQIPMHDLPLAAVLRLQPPPVELATDYLLALAGREGHVLARQAVKELYQSKGCDLRASIMELDFWCQMSVGDRKGGLEWTYQRWPPGKDVDEYGQTLRVVSEGTYQSGMGWLSHNVFETSTNTAFDKEEELLQEVWTDWGISPSDWGAPMTSSQQILNAHNAEPSHRLQALASLDAYTESLSAADIFCRVDLPSYSTAHTQPTDASQPPIPEKSRQNYTLAAPLLQIDHTTDFLHLSTSLTLQTHLLIHRAYPLISQTRCTPSPNPSSPTSEPAYAKAILRHEQLKTSKTCLNRSDFAVALDCLAAPPDQLMPERTSFTLTPSSFDRNFSIITLDLAPYVRSIVAHEQSLEQMRARMSDVLGPTTTTGTTAGLGPARKARTTRASRVALEGGVRESKRRERWFEALGEFEGVMRTAGRTWAGMGWRDEEKDEVVSLVGSERDGEFEVDEDYVMGG</sequence>
<evidence type="ECO:0000313" key="4">
    <source>
        <dbReference type="Proteomes" id="UP000053841"/>
    </source>
</evidence>
<reference evidence="3 4" key="1">
    <citation type="journal article" date="2013" name="PLoS Genet.">
        <title>Comparative genome structure, secondary metabolite, and effector coding capacity across Cochliobolus pathogens.</title>
        <authorList>
            <person name="Condon B.J."/>
            <person name="Leng Y."/>
            <person name="Wu D."/>
            <person name="Bushley K.E."/>
            <person name="Ohm R.A."/>
            <person name="Otillar R."/>
            <person name="Martin J."/>
            <person name="Schackwitz W."/>
            <person name="Grimwood J."/>
            <person name="MohdZainudin N."/>
            <person name="Xue C."/>
            <person name="Wang R."/>
            <person name="Manning V.A."/>
            <person name="Dhillon B."/>
            <person name="Tu Z.J."/>
            <person name="Steffenson B.J."/>
            <person name="Salamov A."/>
            <person name="Sun H."/>
            <person name="Lowry S."/>
            <person name="LaButti K."/>
            <person name="Han J."/>
            <person name="Copeland A."/>
            <person name="Lindquist E."/>
            <person name="Barry K."/>
            <person name="Schmutz J."/>
            <person name="Baker S.E."/>
            <person name="Ciuffetti L.M."/>
            <person name="Grigoriev I.V."/>
            <person name="Zhong S."/>
            <person name="Turgeon B.G."/>
        </authorList>
    </citation>
    <scope>NUCLEOTIDE SEQUENCE [LARGE SCALE GENOMIC DNA]</scope>
    <source>
        <strain evidence="3 4">26-R-13</strain>
    </source>
</reference>
<feature type="compositionally biased region" description="Polar residues" evidence="1">
    <location>
        <begin position="87"/>
        <end position="103"/>
    </location>
</feature>
<dbReference type="GO" id="GO:0005634">
    <property type="term" value="C:nucleus"/>
    <property type="evidence" value="ECO:0007669"/>
    <property type="project" value="TreeGrafter"/>
</dbReference>
<dbReference type="SMART" id="SM00382">
    <property type="entry name" value="AAA"/>
    <property type="match status" value="1"/>
</dbReference>
<feature type="compositionally biased region" description="Polar residues" evidence="1">
    <location>
        <begin position="359"/>
        <end position="387"/>
    </location>
</feature>
<dbReference type="Proteomes" id="UP000053841">
    <property type="component" value="Unassembled WGS sequence"/>
</dbReference>
<feature type="region of interest" description="Disordered" evidence="1">
    <location>
        <begin position="1"/>
        <end position="259"/>
    </location>
</feature>
<protein>
    <recommendedName>
        <fullName evidence="2">AAA+ ATPase domain-containing protein</fullName>
    </recommendedName>
</protein>
<name>W6Y436_COCC2</name>
<keyword evidence="4" id="KW-1185">Reference proteome</keyword>
<dbReference type="KEGG" id="bze:COCCADRAFT_8065"/>
<dbReference type="AlphaFoldDB" id="W6Y436"/>
<dbReference type="Pfam" id="PF03215">
    <property type="entry name" value="Rad17"/>
    <property type="match status" value="1"/>
</dbReference>
<dbReference type="InterPro" id="IPR003593">
    <property type="entry name" value="AAA+_ATPase"/>
</dbReference>
<organism evidence="3 4">
    <name type="scientific">Cochliobolus carbonum (strain 26-R-13)</name>
    <name type="common">Maize leaf spot fungus</name>
    <name type="synonym">Bipolaris zeicola</name>
    <dbReference type="NCBI Taxonomy" id="930089"/>
    <lineage>
        <taxon>Eukaryota</taxon>
        <taxon>Fungi</taxon>
        <taxon>Dikarya</taxon>
        <taxon>Ascomycota</taxon>
        <taxon>Pezizomycotina</taxon>
        <taxon>Dothideomycetes</taxon>
        <taxon>Pleosporomycetidae</taxon>
        <taxon>Pleosporales</taxon>
        <taxon>Pleosporineae</taxon>
        <taxon>Pleosporaceae</taxon>
        <taxon>Bipolaris</taxon>
    </lineage>
</organism>
<accession>W6Y436</accession>
<evidence type="ECO:0000259" key="2">
    <source>
        <dbReference type="SMART" id="SM00382"/>
    </source>
</evidence>
<feature type="compositionally biased region" description="Basic residues" evidence="1">
    <location>
        <begin position="245"/>
        <end position="255"/>
    </location>
</feature>
<dbReference type="InterPro" id="IPR027417">
    <property type="entry name" value="P-loop_NTPase"/>
</dbReference>
<feature type="compositionally biased region" description="Polar residues" evidence="1">
    <location>
        <begin position="25"/>
        <end position="46"/>
    </location>
</feature>
<dbReference type="PANTHER" id="PTHR23389:SF21">
    <property type="entry name" value="ATPASE FAMILY AAA DOMAIN-CONTAINING PROTEIN 5"/>
    <property type="match status" value="1"/>
</dbReference>
<dbReference type="STRING" id="930089.W6Y436"/>
<dbReference type="HOGENOM" id="CLU_003721_0_0_1"/>
<feature type="compositionally biased region" description="Polar residues" evidence="1">
    <location>
        <begin position="119"/>
        <end position="132"/>
    </location>
</feature>
<feature type="compositionally biased region" description="Low complexity" evidence="1">
    <location>
        <begin position="1169"/>
        <end position="1184"/>
    </location>
</feature>
<feature type="region of interest" description="Disordered" evidence="1">
    <location>
        <begin position="1169"/>
        <end position="1190"/>
    </location>
</feature>
<dbReference type="OrthoDB" id="9996895at2759"/>
<feature type="compositionally biased region" description="Polar residues" evidence="1">
    <location>
        <begin position="158"/>
        <end position="170"/>
    </location>
</feature>
<feature type="region of interest" description="Disordered" evidence="1">
    <location>
        <begin position="728"/>
        <end position="761"/>
    </location>
</feature>
<dbReference type="EMBL" id="KI964729">
    <property type="protein sequence ID" value="EUC29804.1"/>
    <property type="molecule type" value="Genomic_DNA"/>
</dbReference>
<gene>
    <name evidence="3" type="ORF">COCCADRAFT_8065</name>
</gene>
<feature type="region of interest" description="Disordered" evidence="1">
    <location>
        <begin position="274"/>
        <end position="311"/>
    </location>
</feature>
<dbReference type="RefSeq" id="XP_007715896.1">
    <property type="nucleotide sequence ID" value="XM_007717706.1"/>
</dbReference>
<feature type="domain" description="AAA+ ATPase" evidence="2">
    <location>
        <begin position="625"/>
        <end position="831"/>
    </location>
</feature>
<feature type="region of interest" description="Disordered" evidence="1">
    <location>
        <begin position="338"/>
        <end position="387"/>
    </location>
</feature>
<feature type="compositionally biased region" description="Basic and acidic residues" evidence="1">
    <location>
        <begin position="348"/>
        <end position="357"/>
    </location>
</feature>
<dbReference type="eggNOG" id="KOG1968">
    <property type="taxonomic scope" value="Eukaryota"/>
</dbReference>
<feature type="compositionally biased region" description="Low complexity" evidence="1">
    <location>
        <begin position="185"/>
        <end position="199"/>
    </location>
</feature>
<evidence type="ECO:0000313" key="3">
    <source>
        <dbReference type="EMBL" id="EUC29804.1"/>
    </source>
</evidence>
<dbReference type="GO" id="GO:0003677">
    <property type="term" value="F:DNA binding"/>
    <property type="evidence" value="ECO:0007669"/>
    <property type="project" value="TreeGrafter"/>
</dbReference>